<dbReference type="InterPro" id="IPR023996">
    <property type="entry name" value="TonB-dep_OMP_SusC/RagA"/>
</dbReference>
<feature type="domain" description="TonB-dependent receptor plug" evidence="3">
    <location>
        <begin position="246"/>
        <end position="350"/>
    </location>
</feature>
<dbReference type="FunFam" id="2.60.40.1120:FF:000003">
    <property type="entry name" value="Outer membrane protein Omp121"/>
    <property type="match status" value="1"/>
</dbReference>
<dbReference type="InterPro" id="IPR023997">
    <property type="entry name" value="TonB-dep_OMP_SusC/RagA_CS"/>
</dbReference>
<keyword evidence="1" id="KW-0998">Cell outer membrane</keyword>
<keyword evidence="4" id="KW-0675">Receptor</keyword>
<dbReference type="NCBIfam" id="TIGR04057">
    <property type="entry name" value="SusC_RagA_signa"/>
    <property type="match status" value="1"/>
</dbReference>
<dbReference type="SUPFAM" id="SSF56935">
    <property type="entry name" value="Porins"/>
    <property type="match status" value="1"/>
</dbReference>
<keyword evidence="1" id="KW-0812">Transmembrane</keyword>
<dbReference type="InterPro" id="IPR037066">
    <property type="entry name" value="Plug_dom_sf"/>
</dbReference>
<keyword evidence="1" id="KW-1134">Transmembrane beta strand</keyword>
<feature type="chain" id="PRO_5037880513" evidence="2">
    <location>
        <begin position="24"/>
        <end position="1157"/>
    </location>
</feature>
<proteinExistence type="inferred from homology"/>
<dbReference type="Gene3D" id="2.170.130.10">
    <property type="entry name" value="TonB-dependent receptor, plug domain"/>
    <property type="match status" value="1"/>
</dbReference>
<comment type="similarity">
    <text evidence="1">Belongs to the TonB-dependent receptor family.</text>
</comment>
<comment type="caution">
    <text evidence="4">The sequence shown here is derived from an EMBL/GenBank/DDBJ whole genome shotgun (WGS) entry which is preliminary data.</text>
</comment>
<protein>
    <submittedName>
        <fullName evidence="4">TonB-dependent receptor</fullName>
    </submittedName>
</protein>
<dbReference type="InterPro" id="IPR039426">
    <property type="entry name" value="TonB-dep_rcpt-like"/>
</dbReference>
<dbReference type="PROSITE" id="PS52016">
    <property type="entry name" value="TONB_DEPENDENT_REC_3"/>
    <property type="match status" value="1"/>
</dbReference>
<name>A0A953HW82_9BACT</name>
<dbReference type="NCBIfam" id="TIGR04056">
    <property type="entry name" value="OMP_RagA_SusC"/>
    <property type="match status" value="1"/>
</dbReference>
<dbReference type="AlphaFoldDB" id="A0A953HW82"/>
<keyword evidence="1" id="KW-0472">Membrane</keyword>
<dbReference type="GO" id="GO:0009279">
    <property type="term" value="C:cell outer membrane"/>
    <property type="evidence" value="ECO:0007669"/>
    <property type="project" value="UniProtKB-SubCell"/>
</dbReference>
<reference evidence="4" key="1">
    <citation type="submission" date="2021-06" db="EMBL/GenBank/DDBJ databases">
        <title>44 bacteria genomes isolated from Dapeng, Shenzhen.</title>
        <authorList>
            <person name="Zheng W."/>
            <person name="Yu S."/>
            <person name="Huang Y."/>
        </authorList>
    </citation>
    <scope>NUCLEOTIDE SEQUENCE</scope>
    <source>
        <strain evidence="4">DP5N28-2</strain>
    </source>
</reference>
<dbReference type="FunFam" id="2.170.130.10:FF:000003">
    <property type="entry name" value="SusC/RagA family TonB-linked outer membrane protein"/>
    <property type="match status" value="1"/>
</dbReference>
<dbReference type="Pfam" id="PF13715">
    <property type="entry name" value="CarbopepD_reg_2"/>
    <property type="match status" value="1"/>
</dbReference>
<dbReference type="InterPro" id="IPR008969">
    <property type="entry name" value="CarboxyPept-like_regulatory"/>
</dbReference>
<keyword evidence="2" id="KW-0732">Signal</keyword>
<dbReference type="InterPro" id="IPR012910">
    <property type="entry name" value="Plug_dom"/>
</dbReference>
<comment type="subcellular location">
    <subcellularLocation>
        <location evidence="1">Cell outer membrane</location>
        <topology evidence="1">Multi-pass membrane protein</topology>
    </subcellularLocation>
</comment>
<evidence type="ECO:0000259" key="3">
    <source>
        <dbReference type="Pfam" id="PF07715"/>
    </source>
</evidence>
<evidence type="ECO:0000313" key="5">
    <source>
        <dbReference type="Proteomes" id="UP000753961"/>
    </source>
</evidence>
<keyword evidence="5" id="KW-1185">Reference proteome</keyword>
<dbReference type="Pfam" id="PF07715">
    <property type="entry name" value="Plug"/>
    <property type="match status" value="1"/>
</dbReference>
<feature type="signal peptide" evidence="2">
    <location>
        <begin position="1"/>
        <end position="23"/>
    </location>
</feature>
<sequence length="1157" mass="129274">MKRIITCLLFITCHLFVSVNTMVAEPAGSDPNDGRLLDIIHDISERYNVHFTYNREIVENVEIENYKPDGYHDANEALESVLAGTNLKFVMLEMKYVIIYQDDAEGMQSLKQMIEVLETIIDEKKVTRKVTSLQKLGSSRGLNNIKLEKHRMVVNVSGTVTDDEGEPLIGVNVLVKGSTKGTATDFDGNFTLEDVNEKATLVFSYVGYQRKEVALEGRTNIVVIMKSDSELLDEVVVVGMGEQRKASVIGAISNVNMDDLKVPSRSMTNALAGKMAGAVVVQRTGELGNDNGGFWIRGISTFSSNRSPLILVDGVEREMQDLNPENVESVSILKDASATAVYGVRAANGVVLVTTRKGKVQKPAIEFKTEYGVSDLPGLPDYLGGADYARLYNEALGRDNYSEEYIENLVSGADPMLYPNVDWFDETYTKYSNNAQATLNVRGGGDVARYFVGLGFLGENGNFKESPETAYSSNLGLQRYNFRSNVDITLSETTVVDLEVGGYLTDLHTPGLGRNIYGTNFSPAGELFYWSNLSTPISNPVKIPIGVDANGNTEYGWGAPSQVGEKNPAERLLGSGYNTEYRNQLMSQITLNQDLGMITDGLKLKSSYSFDAYNLTRIQRWKQSTTYGVQGREEDTGDLIYNEVDKGQEFLNYSRSLQSNRAKEFKFQLIYNNTIQDRHRIGGMLMYYQRDFINGNAGSSILALPYRRQGIAARMTYDYDDRYFGELNVGYNGSENFPKESRFGVFPAVAGGWLVSNEDFWSGRMRRLINVLKIKGSYGLVGSEALPGGQRYGYLSIYGGGLGGYHFGETPRGFGGVGLDRIGVQDLTWEKGIKKNIGFEMLMFNGDISLEVDYFHERRHDILLRRTSLPAIVGINSVPFANRGEMINRGMDGTLEVSRSYENGYTRVYGNFTYARDKILEQDEPDRNYEYRQRTGHKYGQNFGLIALGYFVDEADIENSPEQTFGDVRPGDVKYKDINGDGKITIDDEVPIGFSNLPEINYGFGIQTMYRNFDIGIFFRGQGRVSYSLGGAYVPFNQGVGKGNLYVQALDRWTVDNPRQDAQYPRLYNGTSANNWQRSTKTLYDGSFLRLSDVELGYTLRADALSKIGMESVRFYLIGNNVALFSNWKMWDPETGSASGSNYPLQRKFNFGIRGTF</sequence>
<dbReference type="SUPFAM" id="SSF49464">
    <property type="entry name" value="Carboxypeptidase regulatory domain-like"/>
    <property type="match status" value="1"/>
</dbReference>
<accession>A0A953HW82</accession>
<dbReference type="Gene3D" id="2.60.40.1120">
    <property type="entry name" value="Carboxypeptidase-like, regulatory domain"/>
    <property type="match status" value="1"/>
</dbReference>
<keyword evidence="1" id="KW-0813">Transport</keyword>
<dbReference type="Proteomes" id="UP000753961">
    <property type="component" value="Unassembled WGS sequence"/>
</dbReference>
<organism evidence="4 5">
    <name type="scientific">Membranihabitans marinus</name>
    <dbReference type="NCBI Taxonomy" id="1227546"/>
    <lineage>
        <taxon>Bacteria</taxon>
        <taxon>Pseudomonadati</taxon>
        <taxon>Bacteroidota</taxon>
        <taxon>Saprospiria</taxon>
        <taxon>Saprospirales</taxon>
        <taxon>Saprospiraceae</taxon>
        <taxon>Membranihabitans</taxon>
    </lineage>
</organism>
<evidence type="ECO:0000256" key="1">
    <source>
        <dbReference type="PROSITE-ProRule" id="PRU01360"/>
    </source>
</evidence>
<evidence type="ECO:0000313" key="4">
    <source>
        <dbReference type="EMBL" id="MBY5959380.1"/>
    </source>
</evidence>
<dbReference type="RefSeq" id="WP_222580918.1">
    <property type="nucleotide sequence ID" value="NZ_JAHVHU010000014.1"/>
</dbReference>
<evidence type="ECO:0000256" key="2">
    <source>
        <dbReference type="SAM" id="SignalP"/>
    </source>
</evidence>
<gene>
    <name evidence="4" type="ORF">KUV50_14615</name>
</gene>
<dbReference type="EMBL" id="JAHVHU010000014">
    <property type="protein sequence ID" value="MBY5959380.1"/>
    <property type="molecule type" value="Genomic_DNA"/>
</dbReference>